<evidence type="ECO:0000313" key="3">
    <source>
        <dbReference type="EMBL" id="AEB95030.1"/>
    </source>
</evidence>
<dbReference type="EMBL" id="CP002656">
    <property type="protein sequence ID" value="AEB95030.1"/>
    <property type="molecule type" value="Genomic_DNA"/>
</dbReference>
<reference evidence="3 4" key="1">
    <citation type="journal article" date="2011" name="J. Bacteriol.">
        <title>Complete genome sequence of Metallosphaera cuprina, a metal sulfide-oxidizing archaeon from a hot spring.</title>
        <authorList>
            <person name="Liu L.J."/>
            <person name="You X.Y."/>
            <person name="Zheng H."/>
            <person name="Wang S."/>
            <person name="Jiang C.Y."/>
            <person name="Liu S.J."/>
        </authorList>
    </citation>
    <scope>NUCLEOTIDE SEQUENCE [LARGE SCALE GENOMIC DNA]</scope>
    <source>
        <strain evidence="3 4">Ar-4</strain>
    </source>
</reference>
<dbReference type="Gene3D" id="3.40.50.720">
    <property type="entry name" value="NAD(P)-binding Rossmann-like Domain"/>
    <property type="match status" value="1"/>
</dbReference>
<dbReference type="Pfam" id="PF01370">
    <property type="entry name" value="Epimerase"/>
    <property type="match status" value="1"/>
</dbReference>
<dbReference type="KEGG" id="mcn:Mcup_0925"/>
<dbReference type="Proteomes" id="UP000007812">
    <property type="component" value="Chromosome"/>
</dbReference>
<name>F4G2I2_METCR</name>
<evidence type="ECO:0000256" key="1">
    <source>
        <dbReference type="ARBA" id="ARBA00007637"/>
    </source>
</evidence>
<dbReference type="GO" id="GO:0009225">
    <property type="term" value="P:nucleotide-sugar metabolic process"/>
    <property type="evidence" value="ECO:0007669"/>
    <property type="project" value="InterPro"/>
</dbReference>
<dbReference type="InterPro" id="IPR001509">
    <property type="entry name" value="Epimerase_deHydtase"/>
</dbReference>
<dbReference type="InterPro" id="IPR005888">
    <property type="entry name" value="dTDP_Gluc_deHydtase"/>
</dbReference>
<comment type="similarity">
    <text evidence="1">Belongs to the NAD(P)-dependent epimerase/dehydratase family.</text>
</comment>
<evidence type="ECO:0000313" key="4">
    <source>
        <dbReference type="Proteomes" id="UP000007812"/>
    </source>
</evidence>
<dbReference type="RefSeq" id="WP_013737528.1">
    <property type="nucleotide sequence ID" value="NC_015435.1"/>
</dbReference>
<proteinExistence type="inferred from homology"/>
<organism evidence="3 4">
    <name type="scientific">Metallosphaera cuprina (strain Ar-4)</name>
    <dbReference type="NCBI Taxonomy" id="1006006"/>
    <lineage>
        <taxon>Archaea</taxon>
        <taxon>Thermoproteota</taxon>
        <taxon>Thermoprotei</taxon>
        <taxon>Sulfolobales</taxon>
        <taxon>Sulfolobaceae</taxon>
        <taxon>Metallosphaera</taxon>
    </lineage>
</organism>
<evidence type="ECO:0000259" key="2">
    <source>
        <dbReference type="Pfam" id="PF01370"/>
    </source>
</evidence>
<accession>F4G2I2</accession>
<dbReference type="NCBIfam" id="TIGR01181">
    <property type="entry name" value="dTDP_gluc_dehyt"/>
    <property type="match status" value="1"/>
</dbReference>
<dbReference type="PATRIC" id="fig|1006006.8.peg.922"/>
<dbReference type="InterPro" id="IPR036291">
    <property type="entry name" value="NAD(P)-bd_dom_sf"/>
</dbReference>
<dbReference type="GeneID" id="10493116"/>
<dbReference type="STRING" id="1006006.Mcup_0925"/>
<feature type="domain" description="NAD-dependent epimerase/dehydratase" evidence="2">
    <location>
        <begin position="2"/>
        <end position="225"/>
    </location>
</feature>
<dbReference type="AlphaFoldDB" id="F4G2I2"/>
<dbReference type="GO" id="GO:0008460">
    <property type="term" value="F:dTDP-glucose 4,6-dehydratase activity"/>
    <property type="evidence" value="ECO:0007669"/>
    <property type="project" value="InterPro"/>
</dbReference>
<dbReference type="OrthoDB" id="4907at2157"/>
<gene>
    <name evidence="3" type="ordered locus">Mcup_0925</name>
</gene>
<dbReference type="PANTHER" id="PTHR43000">
    <property type="entry name" value="DTDP-D-GLUCOSE 4,6-DEHYDRATASE-RELATED"/>
    <property type="match status" value="1"/>
</dbReference>
<dbReference type="eggNOG" id="arCOG01371">
    <property type="taxonomic scope" value="Archaea"/>
</dbReference>
<sequence length="309" mass="35110">MILVTGGAGFIGSAFVRVVDNPVVYDALTYSGRLENLQGVPHTFIKGDIRDKEKLEKAIKDYSIDVIVNFAAESHVDRSISDPGAFLVNVEGVVNLLNICRKYKIKLVHVSTDEVYGEMEDSNEDSPLNPSSPYAASKASGDLFIKAYVRTYGVDAIIIRPSNNYGPRQHPEKLIPKTIIRTLLGLEIPIYGDGSQVRDWIYVEDTVKIIKDLMKNGKSGEIYNIPGNTHITNLELVKLIGKIMSKEVKVRFVKDRPGHDRLYSMKSKLKYEVTPLEEGLRKTVEWYVKNEWWWKGLINDKYFELDEPW</sequence>
<dbReference type="HOGENOM" id="CLU_007383_1_14_2"/>
<dbReference type="Gene3D" id="3.90.25.10">
    <property type="entry name" value="UDP-galactose 4-epimerase, domain 1"/>
    <property type="match status" value="1"/>
</dbReference>
<keyword evidence="4" id="KW-1185">Reference proteome</keyword>
<protein>
    <submittedName>
        <fullName evidence="3">NAD-dependent epimerase/dehydratase protein</fullName>
    </submittedName>
</protein>
<dbReference type="SUPFAM" id="SSF51735">
    <property type="entry name" value="NAD(P)-binding Rossmann-fold domains"/>
    <property type="match status" value="1"/>
</dbReference>
<dbReference type="CDD" id="cd05246">
    <property type="entry name" value="dTDP_GD_SDR_e"/>
    <property type="match status" value="1"/>
</dbReference>